<sequence>MITEVQWSELQRDPKQVARLADVGDVRVRRRDGATLLLTREDRLHGQTAGAVFAARALRSVLRQVPHDAVARALLDEYPWSDHLPTDAKSEFVRDFARAFQASAELGEWSSLNRVVHEWRNTAYVYADPQLVEQLTKPIDTDFGPVPEP</sequence>
<evidence type="ECO:0008006" key="3">
    <source>
        <dbReference type="Google" id="ProtNLM"/>
    </source>
</evidence>
<dbReference type="EMBL" id="VMSD01000012">
    <property type="protein sequence ID" value="KAF0836751.1"/>
    <property type="molecule type" value="Genomic_DNA"/>
</dbReference>
<organism evidence="1 2">
    <name type="scientific">Nocardia caishijiensis</name>
    <dbReference type="NCBI Taxonomy" id="184756"/>
    <lineage>
        <taxon>Bacteria</taxon>
        <taxon>Bacillati</taxon>
        <taxon>Actinomycetota</taxon>
        <taxon>Actinomycetes</taxon>
        <taxon>Mycobacteriales</taxon>
        <taxon>Nocardiaceae</taxon>
        <taxon>Nocardia</taxon>
    </lineage>
</organism>
<proteinExistence type="predicted"/>
<gene>
    <name evidence="1" type="ORF">FNL39_11266</name>
</gene>
<dbReference type="InterPro" id="IPR046214">
    <property type="entry name" value="DUF6247"/>
</dbReference>
<dbReference type="Proteomes" id="UP000798951">
    <property type="component" value="Unassembled WGS sequence"/>
</dbReference>
<protein>
    <recommendedName>
        <fullName evidence="3">Antitoxin Phd_YefM of type II toxin-antitoxin system</fullName>
    </recommendedName>
</protein>
<evidence type="ECO:0000313" key="2">
    <source>
        <dbReference type="Proteomes" id="UP000798951"/>
    </source>
</evidence>
<reference evidence="1 2" key="1">
    <citation type="submission" date="2019-07" db="EMBL/GenBank/DDBJ databases">
        <title>Genomic Encyclopedia of Type Strains, Phase IV (KMG-IV): sequencing the most valuable type-strain genomes for metagenomic binning, comparative biology and taxonomic classification.</title>
        <authorList>
            <person name="Goeker M."/>
        </authorList>
    </citation>
    <scope>NUCLEOTIDE SEQUENCE [LARGE SCALE GENOMIC DNA]</scope>
    <source>
        <strain evidence="1 2">DSM 44831</strain>
    </source>
</reference>
<dbReference type="Pfam" id="PF19760">
    <property type="entry name" value="DUF6247"/>
    <property type="match status" value="1"/>
</dbReference>
<dbReference type="RefSeq" id="WP_157101789.1">
    <property type="nucleotide sequence ID" value="NZ_VMSD01000012.1"/>
</dbReference>
<name>A0ABQ6YFL5_9NOCA</name>
<accession>A0ABQ6YFL5</accession>
<keyword evidence="2" id="KW-1185">Reference proteome</keyword>
<evidence type="ECO:0000313" key="1">
    <source>
        <dbReference type="EMBL" id="KAF0836751.1"/>
    </source>
</evidence>
<comment type="caution">
    <text evidence="1">The sequence shown here is derived from an EMBL/GenBank/DDBJ whole genome shotgun (WGS) entry which is preliminary data.</text>
</comment>